<evidence type="ECO:0000313" key="9">
    <source>
        <dbReference type="Proteomes" id="UP001595814"/>
    </source>
</evidence>
<dbReference type="PANTHER" id="PTHR11819">
    <property type="entry name" value="SOLUTE CARRIER FAMILY 5"/>
    <property type="match status" value="1"/>
</dbReference>
<feature type="transmembrane region" description="Helical" evidence="7">
    <location>
        <begin position="381"/>
        <end position="404"/>
    </location>
</feature>
<keyword evidence="5 7" id="KW-0472">Membrane</keyword>
<comment type="subcellular location">
    <subcellularLocation>
        <location evidence="1">Membrane</location>
        <topology evidence="1">Multi-pass membrane protein</topology>
    </subcellularLocation>
</comment>
<protein>
    <submittedName>
        <fullName evidence="8">Solute:sodium symporter family transporter</fullName>
    </submittedName>
</protein>
<feature type="transmembrane region" description="Helical" evidence="7">
    <location>
        <begin position="245"/>
        <end position="265"/>
    </location>
</feature>
<evidence type="ECO:0000256" key="5">
    <source>
        <dbReference type="ARBA" id="ARBA00023136"/>
    </source>
</evidence>
<dbReference type="Pfam" id="PF00474">
    <property type="entry name" value="SSF"/>
    <property type="match status" value="1"/>
</dbReference>
<feature type="transmembrane region" description="Helical" evidence="7">
    <location>
        <begin position="189"/>
        <end position="209"/>
    </location>
</feature>
<name>A0ABV8JJM7_9FLAO</name>
<proteinExistence type="inferred from homology"/>
<keyword evidence="3 7" id="KW-0812">Transmembrane</keyword>
<keyword evidence="9" id="KW-1185">Reference proteome</keyword>
<feature type="transmembrane region" description="Helical" evidence="7">
    <location>
        <begin position="159"/>
        <end position="177"/>
    </location>
</feature>
<accession>A0ABV8JJM7</accession>
<dbReference type="InterPro" id="IPR001734">
    <property type="entry name" value="Na/solute_symporter"/>
</dbReference>
<evidence type="ECO:0000313" key="8">
    <source>
        <dbReference type="EMBL" id="MFC4094604.1"/>
    </source>
</evidence>
<gene>
    <name evidence="8" type="ORF">ACFOUT_01885</name>
</gene>
<evidence type="ECO:0000256" key="3">
    <source>
        <dbReference type="ARBA" id="ARBA00022692"/>
    </source>
</evidence>
<dbReference type="CDD" id="cd10328">
    <property type="entry name" value="SLC5sbd_YidK"/>
    <property type="match status" value="1"/>
</dbReference>
<feature type="transmembrane region" description="Helical" evidence="7">
    <location>
        <begin position="286"/>
        <end position="312"/>
    </location>
</feature>
<dbReference type="NCBIfam" id="TIGR00813">
    <property type="entry name" value="sss"/>
    <property type="match status" value="1"/>
</dbReference>
<dbReference type="Proteomes" id="UP001595814">
    <property type="component" value="Unassembled WGS sequence"/>
</dbReference>
<evidence type="ECO:0000256" key="4">
    <source>
        <dbReference type="ARBA" id="ARBA00022989"/>
    </source>
</evidence>
<dbReference type="EMBL" id="JBHSAW010000003">
    <property type="protein sequence ID" value="MFC4094604.1"/>
    <property type="molecule type" value="Genomic_DNA"/>
</dbReference>
<feature type="transmembrane region" description="Helical" evidence="7">
    <location>
        <begin position="416"/>
        <end position="435"/>
    </location>
</feature>
<dbReference type="PANTHER" id="PTHR11819:SF195">
    <property type="entry name" value="SODIUM_GLUCOSE COTRANSPORTER 4"/>
    <property type="match status" value="1"/>
</dbReference>
<feature type="transmembrane region" description="Helical" evidence="7">
    <location>
        <begin position="467"/>
        <end position="489"/>
    </location>
</feature>
<feature type="transmembrane region" description="Helical" evidence="7">
    <location>
        <begin position="70"/>
        <end position="91"/>
    </location>
</feature>
<comment type="similarity">
    <text evidence="2 6">Belongs to the sodium:solute symporter (SSF) (TC 2.A.21) family.</text>
</comment>
<feature type="transmembrane region" description="Helical" evidence="7">
    <location>
        <begin position="332"/>
        <end position="360"/>
    </location>
</feature>
<organism evidence="8 9">
    <name type="scientific">Euzebyella saccharophila</name>
    <dbReference type="NCBI Taxonomy" id="679664"/>
    <lineage>
        <taxon>Bacteria</taxon>
        <taxon>Pseudomonadati</taxon>
        <taxon>Bacteroidota</taxon>
        <taxon>Flavobacteriia</taxon>
        <taxon>Flavobacteriales</taxon>
        <taxon>Flavobacteriaceae</taxon>
        <taxon>Euzebyella</taxon>
    </lineage>
</organism>
<sequence>MALLTFLLFTGFVAFYATWQLRKDKLDTQDGYFLGGRSLTGIVIAGSLLLTNISTEHLVGLNGSAYRNGAIIIAWEVTSAVALVIAALYFAPRYLKMGLTTIPQFLENRFDGLTRTLIAALLIFSFVATLLPIVLYTGALNIEAIFEISDLLNVSQQQGIWITILIVGIIGAIYAIFGGLKMVAYTDTINGFGLLVAGLLVPILALLSIGEGNLFEGFGAVFNNAPEKFNVVSDEPGVGEGARTAILPFEVLFTGFMLNQVYFWCMHQSIIQRVLGAVNLKEAQKGLLFTGLLKILVPLVVVLPGLIGYYYFGESLYDNPDSVYPLLVKKVLPLWLTGFFVAVMMGAILSTFNSALNSAATLFSLGIYKRYINKNTSDKRLVAIGKWTSALLAVFAIGIAPFVANAPEGLYQLLQQLNGIFFIPIASVILAGFLFPRVSAGGAKVGLLFGLVFYVVMDYIIQVQLHFIHIWAIEFVLNILVMHIASALMKKEERFVMKDAGVLDLKPWKYAKHFSAILVLFAIILYIVLGNVS</sequence>
<evidence type="ECO:0000256" key="7">
    <source>
        <dbReference type="SAM" id="Phobius"/>
    </source>
</evidence>
<dbReference type="Gene3D" id="1.20.1730.10">
    <property type="entry name" value="Sodium/glucose cotransporter"/>
    <property type="match status" value="1"/>
</dbReference>
<feature type="transmembrane region" description="Helical" evidence="7">
    <location>
        <begin position="510"/>
        <end position="529"/>
    </location>
</feature>
<feature type="transmembrane region" description="Helical" evidence="7">
    <location>
        <begin position="442"/>
        <end position="461"/>
    </location>
</feature>
<dbReference type="RefSeq" id="WP_192462451.1">
    <property type="nucleotide sequence ID" value="NZ_JACYFJ010000003.1"/>
</dbReference>
<evidence type="ECO:0000256" key="6">
    <source>
        <dbReference type="RuleBase" id="RU362091"/>
    </source>
</evidence>
<keyword evidence="4 7" id="KW-1133">Transmembrane helix</keyword>
<evidence type="ECO:0000256" key="1">
    <source>
        <dbReference type="ARBA" id="ARBA00004141"/>
    </source>
</evidence>
<dbReference type="PROSITE" id="PS50283">
    <property type="entry name" value="NA_SOLUT_SYMP_3"/>
    <property type="match status" value="1"/>
</dbReference>
<evidence type="ECO:0000256" key="2">
    <source>
        <dbReference type="ARBA" id="ARBA00006434"/>
    </source>
</evidence>
<comment type="caution">
    <text evidence="8">The sequence shown here is derived from an EMBL/GenBank/DDBJ whole genome shotgun (WGS) entry which is preliminary data.</text>
</comment>
<dbReference type="NCBIfam" id="NF007790">
    <property type="entry name" value="PRK10484.1"/>
    <property type="match status" value="1"/>
</dbReference>
<dbReference type="InterPro" id="IPR038377">
    <property type="entry name" value="Na/Glc_symporter_sf"/>
</dbReference>
<feature type="transmembrane region" description="Helical" evidence="7">
    <location>
        <begin position="112"/>
        <end position="139"/>
    </location>
</feature>
<reference evidence="9" key="1">
    <citation type="journal article" date="2019" name="Int. J. Syst. Evol. Microbiol.">
        <title>The Global Catalogue of Microorganisms (GCM) 10K type strain sequencing project: providing services to taxonomists for standard genome sequencing and annotation.</title>
        <authorList>
            <consortium name="The Broad Institute Genomics Platform"/>
            <consortium name="The Broad Institute Genome Sequencing Center for Infectious Disease"/>
            <person name="Wu L."/>
            <person name="Ma J."/>
        </authorList>
    </citation>
    <scope>NUCLEOTIDE SEQUENCE [LARGE SCALE GENOMIC DNA]</scope>
    <source>
        <strain evidence="9">CECT 7477</strain>
    </source>
</reference>